<dbReference type="InterPro" id="IPR050736">
    <property type="entry name" value="Sensor_HK_Regulatory"/>
</dbReference>
<dbReference type="InterPro" id="IPR036890">
    <property type="entry name" value="HATPase_C_sf"/>
</dbReference>
<dbReference type="Pfam" id="PF02518">
    <property type="entry name" value="HATPase_c"/>
    <property type="match status" value="1"/>
</dbReference>
<organism evidence="13 14">
    <name type="scientific">Alicyclobacillus macrosporangiidus</name>
    <dbReference type="NCBI Taxonomy" id="392015"/>
    <lineage>
        <taxon>Bacteria</taxon>
        <taxon>Bacillati</taxon>
        <taxon>Bacillota</taxon>
        <taxon>Bacilli</taxon>
        <taxon>Bacillales</taxon>
        <taxon>Alicyclobacillaceae</taxon>
        <taxon>Alicyclobacillus</taxon>
    </lineage>
</organism>
<dbReference type="GO" id="GO:0005524">
    <property type="term" value="F:ATP binding"/>
    <property type="evidence" value="ECO:0007669"/>
    <property type="project" value="UniProtKB-KW"/>
</dbReference>
<keyword evidence="11" id="KW-0812">Transmembrane</keyword>
<gene>
    <name evidence="13" type="ORF">SAMN05421543_103112</name>
</gene>
<feature type="transmembrane region" description="Helical" evidence="11">
    <location>
        <begin position="152"/>
        <end position="172"/>
    </location>
</feature>
<name>A0A1I7GX70_9BACL</name>
<keyword evidence="11" id="KW-1133">Transmembrane helix</keyword>
<comment type="subcellular location">
    <subcellularLocation>
        <location evidence="2">Cell membrane</location>
        <topology evidence="2">Multi-pass membrane protein</topology>
    </subcellularLocation>
</comment>
<evidence type="ECO:0000256" key="2">
    <source>
        <dbReference type="ARBA" id="ARBA00004651"/>
    </source>
</evidence>
<dbReference type="eggNOG" id="COG5002">
    <property type="taxonomic scope" value="Bacteria"/>
</dbReference>
<dbReference type="InterPro" id="IPR036097">
    <property type="entry name" value="HisK_dim/P_sf"/>
</dbReference>
<keyword evidence="6" id="KW-0547">Nucleotide-binding</keyword>
<dbReference type="InterPro" id="IPR003661">
    <property type="entry name" value="HisK_dim/P_dom"/>
</dbReference>
<keyword evidence="4" id="KW-0597">Phosphoprotein</keyword>
<dbReference type="EC" id="2.7.13.3" evidence="3"/>
<dbReference type="AlphaFoldDB" id="A0A1I7GX70"/>
<evidence type="ECO:0000313" key="14">
    <source>
        <dbReference type="Proteomes" id="UP000183508"/>
    </source>
</evidence>
<dbReference type="STRING" id="392015.SAMN05421543_103112"/>
<accession>A0A1I7GX70</accession>
<dbReference type="Gene3D" id="3.30.565.10">
    <property type="entry name" value="Histidine kinase-like ATPase, C-terminal domain"/>
    <property type="match status" value="1"/>
</dbReference>
<keyword evidence="8" id="KW-0067">ATP-binding</keyword>
<comment type="catalytic activity">
    <reaction evidence="1">
        <text>ATP + protein L-histidine = ADP + protein N-phospho-L-histidine.</text>
        <dbReference type="EC" id="2.7.13.3"/>
    </reaction>
</comment>
<feature type="domain" description="Histidine kinase" evidence="12">
    <location>
        <begin position="192"/>
        <end position="410"/>
    </location>
</feature>
<evidence type="ECO:0000313" key="13">
    <source>
        <dbReference type="EMBL" id="SFU53000.1"/>
    </source>
</evidence>
<dbReference type="InterPro" id="IPR005467">
    <property type="entry name" value="His_kinase_dom"/>
</dbReference>
<dbReference type="EMBL" id="FPBV01000003">
    <property type="protein sequence ID" value="SFU53000.1"/>
    <property type="molecule type" value="Genomic_DNA"/>
</dbReference>
<dbReference type="GO" id="GO:0005886">
    <property type="term" value="C:plasma membrane"/>
    <property type="evidence" value="ECO:0007669"/>
    <property type="project" value="UniProtKB-SubCell"/>
</dbReference>
<evidence type="ECO:0000256" key="1">
    <source>
        <dbReference type="ARBA" id="ARBA00000085"/>
    </source>
</evidence>
<keyword evidence="10 11" id="KW-0472">Membrane</keyword>
<dbReference type="SMART" id="SM00388">
    <property type="entry name" value="HisKA"/>
    <property type="match status" value="1"/>
</dbReference>
<evidence type="ECO:0000256" key="3">
    <source>
        <dbReference type="ARBA" id="ARBA00012438"/>
    </source>
</evidence>
<dbReference type="CDD" id="cd00082">
    <property type="entry name" value="HisKA"/>
    <property type="match status" value="1"/>
</dbReference>
<evidence type="ECO:0000256" key="5">
    <source>
        <dbReference type="ARBA" id="ARBA00022679"/>
    </source>
</evidence>
<keyword evidence="5" id="KW-0808">Transferase</keyword>
<dbReference type="PANTHER" id="PTHR43711:SF1">
    <property type="entry name" value="HISTIDINE KINASE 1"/>
    <property type="match status" value="1"/>
</dbReference>
<evidence type="ECO:0000256" key="11">
    <source>
        <dbReference type="SAM" id="Phobius"/>
    </source>
</evidence>
<dbReference type="FunFam" id="1.10.287.130:FF:000001">
    <property type="entry name" value="Two-component sensor histidine kinase"/>
    <property type="match status" value="1"/>
</dbReference>
<dbReference type="Proteomes" id="UP000183508">
    <property type="component" value="Unassembled WGS sequence"/>
</dbReference>
<proteinExistence type="predicted"/>
<dbReference type="OrthoDB" id="9813151at2"/>
<dbReference type="Pfam" id="PF00512">
    <property type="entry name" value="HisKA"/>
    <property type="match status" value="1"/>
</dbReference>
<keyword evidence="9" id="KW-0902">Two-component regulatory system</keyword>
<dbReference type="SMART" id="SM00387">
    <property type="entry name" value="HATPase_c"/>
    <property type="match status" value="1"/>
</dbReference>
<evidence type="ECO:0000256" key="7">
    <source>
        <dbReference type="ARBA" id="ARBA00022777"/>
    </source>
</evidence>
<evidence type="ECO:0000259" key="12">
    <source>
        <dbReference type="PROSITE" id="PS50109"/>
    </source>
</evidence>
<dbReference type="RefSeq" id="WP_074949953.1">
    <property type="nucleotide sequence ID" value="NZ_FPBV01000003.1"/>
</dbReference>
<dbReference type="FunFam" id="3.30.565.10:FF:000006">
    <property type="entry name" value="Sensor histidine kinase WalK"/>
    <property type="match status" value="1"/>
</dbReference>
<keyword evidence="7 13" id="KW-0418">Kinase</keyword>
<evidence type="ECO:0000256" key="9">
    <source>
        <dbReference type="ARBA" id="ARBA00023012"/>
    </source>
</evidence>
<evidence type="ECO:0000256" key="8">
    <source>
        <dbReference type="ARBA" id="ARBA00022840"/>
    </source>
</evidence>
<keyword evidence="14" id="KW-1185">Reference proteome</keyword>
<dbReference type="InterPro" id="IPR004358">
    <property type="entry name" value="Sig_transdc_His_kin-like_C"/>
</dbReference>
<dbReference type="Gene3D" id="1.10.287.130">
    <property type="match status" value="1"/>
</dbReference>
<protein>
    <recommendedName>
        <fullName evidence="3">histidine kinase</fullName>
        <ecNumber evidence="3">2.7.13.3</ecNumber>
    </recommendedName>
</protein>
<dbReference type="GO" id="GO:0000155">
    <property type="term" value="F:phosphorelay sensor kinase activity"/>
    <property type="evidence" value="ECO:0007669"/>
    <property type="project" value="InterPro"/>
</dbReference>
<dbReference type="SUPFAM" id="SSF47384">
    <property type="entry name" value="Homodimeric domain of signal transducing histidine kinase"/>
    <property type="match status" value="1"/>
</dbReference>
<dbReference type="PRINTS" id="PR00344">
    <property type="entry name" value="BCTRLSENSOR"/>
</dbReference>
<evidence type="ECO:0000256" key="10">
    <source>
        <dbReference type="ARBA" id="ARBA00023136"/>
    </source>
</evidence>
<sequence>MFRRVRIRITLLTLAIVVCLYAVSSIAVYSIVRQAVLRNVDARLLSTVHAAGPGNAGRIVTTLPQGTWMEVHTALGDVTNLTPDLETALDQWVARHPSNRAWQATWRPQAGTILRVLYLPLGPRDPRRDAGYVVIAIDIEREMEVLERLRDVLLLVGVGGLIAGGIAGFYLAERVLRPIREAWRRQLEFVADASHELRTPLAVIQSNLGVVLEHTHESVADNLEWIHNAHSEARRLSKLVRDLLTLARGDAEAVPLSLQRVSVTELVGKVAELFEPVAAARGLRLVTDCAPDAIVTGDPDRLHQLLVILVDNACKFTPEGGTVTLRTRRQKHTVLLEVSDTGVGIAEENLPRVFDRFFQADPARARDGSHGHGLGLSIAKWIVDAHRGKISVSSRLGEGTTFTVQLPAAG</sequence>
<evidence type="ECO:0000256" key="4">
    <source>
        <dbReference type="ARBA" id="ARBA00022553"/>
    </source>
</evidence>
<dbReference type="SUPFAM" id="SSF55874">
    <property type="entry name" value="ATPase domain of HSP90 chaperone/DNA topoisomerase II/histidine kinase"/>
    <property type="match status" value="1"/>
</dbReference>
<evidence type="ECO:0000256" key="6">
    <source>
        <dbReference type="ARBA" id="ARBA00022741"/>
    </source>
</evidence>
<dbReference type="PROSITE" id="PS50109">
    <property type="entry name" value="HIS_KIN"/>
    <property type="match status" value="1"/>
</dbReference>
<dbReference type="PANTHER" id="PTHR43711">
    <property type="entry name" value="TWO-COMPONENT HISTIDINE KINASE"/>
    <property type="match status" value="1"/>
</dbReference>
<reference evidence="14" key="1">
    <citation type="submission" date="2016-10" db="EMBL/GenBank/DDBJ databases">
        <authorList>
            <person name="Varghese N."/>
        </authorList>
    </citation>
    <scope>NUCLEOTIDE SEQUENCE [LARGE SCALE GENOMIC DNA]</scope>
    <source>
        <strain evidence="14">DSM 17980</strain>
    </source>
</reference>
<dbReference type="InterPro" id="IPR003594">
    <property type="entry name" value="HATPase_dom"/>
</dbReference>